<proteinExistence type="predicted"/>
<keyword evidence="2 6" id="KW-0812">Transmembrane</keyword>
<feature type="transmembrane region" description="Helical" evidence="6">
    <location>
        <begin position="85"/>
        <end position="105"/>
    </location>
</feature>
<dbReference type="InterPro" id="IPR017562">
    <property type="entry name" value="Cyt_c_biogenesis_CcsA"/>
</dbReference>
<accession>A0ABN2FPJ1</accession>
<evidence type="ECO:0000313" key="9">
    <source>
        <dbReference type="Proteomes" id="UP001500618"/>
    </source>
</evidence>
<organism evidence="8 9">
    <name type="scientific">Fodinicola feengrottensis</name>
    <dbReference type="NCBI Taxonomy" id="435914"/>
    <lineage>
        <taxon>Bacteria</taxon>
        <taxon>Bacillati</taxon>
        <taxon>Actinomycetota</taxon>
        <taxon>Actinomycetes</taxon>
        <taxon>Mycobacteriales</taxon>
        <taxon>Fodinicola</taxon>
    </lineage>
</organism>
<feature type="transmembrane region" description="Helical" evidence="6">
    <location>
        <begin position="117"/>
        <end position="135"/>
    </location>
</feature>
<name>A0ABN2FPJ1_9ACTN</name>
<sequence>MPTETAMASLSDNLLVATILFYAGAMLAYGVEYAFGARASRKSSAKVLATVGGGATVADAPVSPPVGGAVTEPSPLPRIAGQIGVVLNIVGVATHVATLITRAIAAGRVPWGNMYEYAITVCFVAMVAWLVVLTRQRSIRHIGAFVMLPIVLLLGLAGTVLYTPVVPLVPALNSYWLWIHVSAATLASGIYMVGFVASAMYLIRYYHDKRFLAGRAVSFPLTLGPRLPAAEVLERTTFRVIAFAFPIWTFAIMAGAIWAEAAWSRYWGWDPKETWSFIAWVVYAAYLHARSTTGWKGPKAAWIAMVGWGVMMMNLFGVNLVISGLHSYAGLQ</sequence>
<evidence type="ECO:0000256" key="4">
    <source>
        <dbReference type="ARBA" id="ARBA00022989"/>
    </source>
</evidence>
<keyword evidence="9" id="KW-1185">Reference proteome</keyword>
<dbReference type="NCBIfam" id="TIGR03144">
    <property type="entry name" value="cytochr_II_ccsB"/>
    <property type="match status" value="1"/>
</dbReference>
<feature type="transmembrane region" description="Helical" evidence="6">
    <location>
        <begin position="142"/>
        <end position="163"/>
    </location>
</feature>
<evidence type="ECO:0000256" key="5">
    <source>
        <dbReference type="ARBA" id="ARBA00023136"/>
    </source>
</evidence>
<protein>
    <submittedName>
        <fullName evidence="8">C-type cytochrome biogenesis protein CcsB</fullName>
    </submittedName>
</protein>
<dbReference type="EMBL" id="BAAANY010000001">
    <property type="protein sequence ID" value="GAA1655825.1"/>
    <property type="molecule type" value="Genomic_DNA"/>
</dbReference>
<reference evidence="8 9" key="1">
    <citation type="journal article" date="2019" name="Int. J. Syst. Evol. Microbiol.">
        <title>The Global Catalogue of Microorganisms (GCM) 10K type strain sequencing project: providing services to taxonomists for standard genome sequencing and annotation.</title>
        <authorList>
            <consortium name="The Broad Institute Genomics Platform"/>
            <consortium name="The Broad Institute Genome Sequencing Center for Infectious Disease"/>
            <person name="Wu L."/>
            <person name="Ma J."/>
        </authorList>
    </citation>
    <scope>NUCLEOTIDE SEQUENCE [LARGE SCALE GENOMIC DNA]</scope>
    <source>
        <strain evidence="8 9">JCM 14718</strain>
    </source>
</reference>
<dbReference type="PANTHER" id="PTHR30071">
    <property type="entry name" value="HEME EXPORTER PROTEIN C"/>
    <property type="match status" value="1"/>
</dbReference>
<feature type="transmembrane region" description="Helical" evidence="6">
    <location>
        <begin position="14"/>
        <end position="35"/>
    </location>
</feature>
<dbReference type="RefSeq" id="WP_344306139.1">
    <property type="nucleotide sequence ID" value="NZ_BAAANY010000001.1"/>
</dbReference>
<evidence type="ECO:0000256" key="3">
    <source>
        <dbReference type="ARBA" id="ARBA00022748"/>
    </source>
</evidence>
<feature type="transmembrane region" description="Helical" evidence="6">
    <location>
        <begin position="175"/>
        <end position="203"/>
    </location>
</feature>
<evidence type="ECO:0000313" key="8">
    <source>
        <dbReference type="EMBL" id="GAA1655825.1"/>
    </source>
</evidence>
<evidence type="ECO:0000256" key="6">
    <source>
        <dbReference type="SAM" id="Phobius"/>
    </source>
</evidence>
<feature type="domain" description="Cytochrome c assembly protein" evidence="7">
    <location>
        <begin position="111"/>
        <end position="326"/>
    </location>
</feature>
<keyword evidence="5 6" id="KW-0472">Membrane</keyword>
<feature type="transmembrane region" description="Helical" evidence="6">
    <location>
        <begin position="240"/>
        <end position="259"/>
    </location>
</feature>
<keyword evidence="4 6" id="KW-1133">Transmembrane helix</keyword>
<keyword evidence="3" id="KW-0201">Cytochrome c-type biogenesis</keyword>
<feature type="transmembrane region" description="Helical" evidence="6">
    <location>
        <begin position="301"/>
        <end position="322"/>
    </location>
</feature>
<evidence type="ECO:0000256" key="2">
    <source>
        <dbReference type="ARBA" id="ARBA00022692"/>
    </source>
</evidence>
<comment type="subcellular location">
    <subcellularLocation>
        <location evidence="1">Membrane</location>
        <topology evidence="1">Multi-pass membrane protein</topology>
    </subcellularLocation>
</comment>
<gene>
    <name evidence="8" type="primary">ccsB</name>
    <name evidence="8" type="ORF">GCM10009765_01320</name>
</gene>
<evidence type="ECO:0000256" key="1">
    <source>
        <dbReference type="ARBA" id="ARBA00004141"/>
    </source>
</evidence>
<dbReference type="Pfam" id="PF01578">
    <property type="entry name" value="Cytochrom_C_asm"/>
    <property type="match status" value="1"/>
</dbReference>
<dbReference type="PANTHER" id="PTHR30071:SF1">
    <property type="entry name" value="CYTOCHROME B_B6 PROTEIN-RELATED"/>
    <property type="match status" value="1"/>
</dbReference>
<comment type="caution">
    <text evidence="8">The sequence shown here is derived from an EMBL/GenBank/DDBJ whole genome shotgun (WGS) entry which is preliminary data.</text>
</comment>
<dbReference type="Proteomes" id="UP001500618">
    <property type="component" value="Unassembled WGS sequence"/>
</dbReference>
<dbReference type="InterPro" id="IPR002541">
    <property type="entry name" value="Cyt_c_assembly"/>
</dbReference>
<evidence type="ECO:0000259" key="7">
    <source>
        <dbReference type="Pfam" id="PF01578"/>
    </source>
</evidence>
<dbReference type="InterPro" id="IPR045062">
    <property type="entry name" value="Cyt_c_biogenesis_CcsA/CcmC"/>
</dbReference>